<reference evidence="1" key="1">
    <citation type="journal article" date="2014" name="Int. J. Syst. Evol. Microbiol.">
        <title>Complete genome sequence of Corynebacterium casei LMG S-19264T (=DSM 44701T), isolated from a smear-ripened cheese.</title>
        <authorList>
            <consortium name="US DOE Joint Genome Institute (JGI-PGF)"/>
            <person name="Walter F."/>
            <person name="Albersmeier A."/>
            <person name="Kalinowski J."/>
            <person name="Ruckert C."/>
        </authorList>
    </citation>
    <scope>NUCLEOTIDE SEQUENCE</scope>
    <source>
        <strain evidence="1">JCM 13583</strain>
    </source>
</reference>
<dbReference type="RefSeq" id="WP_188681614.1">
    <property type="nucleotide sequence ID" value="NZ_BMNY01000003.1"/>
</dbReference>
<dbReference type="Proteomes" id="UP000632195">
    <property type="component" value="Unassembled WGS sequence"/>
</dbReference>
<protein>
    <submittedName>
        <fullName evidence="1">Uncharacterized protein</fullName>
    </submittedName>
</protein>
<organism evidence="1 2">
    <name type="scientific">Thermogymnomonas acidicola</name>
    <dbReference type="NCBI Taxonomy" id="399579"/>
    <lineage>
        <taxon>Archaea</taxon>
        <taxon>Methanobacteriati</taxon>
        <taxon>Thermoplasmatota</taxon>
        <taxon>Thermoplasmata</taxon>
        <taxon>Thermoplasmatales</taxon>
        <taxon>Thermogymnomonas</taxon>
    </lineage>
</organism>
<sequence length="128" mass="15518">MRNWSGHIYFKERFEWKSLEKSFPEIWERVASETKQNQEEAQYDQVALELNMNEIRKNKKPIGYFKEGAKYRMVFPSGRKELIIYRGMVSEEIKDITEDVAKILKSHKVQFSVDYDKMLLYEIKKRKK</sequence>
<name>A0AA37BSS6_9ARCH</name>
<reference evidence="1" key="2">
    <citation type="submission" date="2022-09" db="EMBL/GenBank/DDBJ databases">
        <authorList>
            <person name="Sun Q."/>
            <person name="Ohkuma M."/>
        </authorList>
    </citation>
    <scope>NUCLEOTIDE SEQUENCE</scope>
    <source>
        <strain evidence="1">JCM 13583</strain>
    </source>
</reference>
<accession>A0AA37BSS6</accession>
<dbReference type="AlphaFoldDB" id="A0AA37BSS6"/>
<comment type="caution">
    <text evidence="1">The sequence shown here is derived from an EMBL/GenBank/DDBJ whole genome shotgun (WGS) entry which is preliminary data.</text>
</comment>
<proteinExistence type="predicted"/>
<evidence type="ECO:0000313" key="1">
    <source>
        <dbReference type="EMBL" id="GGM77677.1"/>
    </source>
</evidence>
<evidence type="ECO:0000313" key="2">
    <source>
        <dbReference type="Proteomes" id="UP000632195"/>
    </source>
</evidence>
<gene>
    <name evidence="1" type="ORF">GCM10007108_14770</name>
</gene>
<keyword evidence="2" id="KW-1185">Reference proteome</keyword>
<dbReference type="EMBL" id="BMNY01000003">
    <property type="protein sequence ID" value="GGM77677.1"/>
    <property type="molecule type" value="Genomic_DNA"/>
</dbReference>